<keyword evidence="5 8" id="KW-1133">Transmembrane helix</keyword>
<sequence length="554" mass="61059">MSNPIDDTLDQTFGKARRGRARRISSIWLVPAVALAIGIWMAYDTLSQRGALVHLTMLNAEGVEAGKTMVKVKEVAVGRVESVSLTDDFTQARAAIRMFDGTDNMLTEDAQFWVVKPRVGRDGVSGLGTILSGAYIELEPGIGEPGQRHFETLAQPPVMRRGEAGVSVRLHSDHGNQLNPGDPVTFRGYTVGRIQSAEFNIDNQRNEFRVFIQQPFSDLVSDRVRFWQSSGVSFQLGADGVRIDMGSLESILVGGITFDFLNEGPAGERVAQDTEFTLYRDRESAQQEGFTQYADYIMLVEQSVRGLSVGAPIEFRGIRIGTVLQVPYTGGEGLGQRLMQQEVPVLIRIEPERLGPSFGDLDMQNWQQQMQRAFARGLRAQLQSGNIITGAQFIDLVFSDAPLQLAEHDYDYPLFPMLSGGSGSLESRIAALVDNLNQIDFGAIGEQAERSLTASEQTLQAVEQLSTSLQALMSQPEMQQLPARLQGTLDELERLLSGYSTDAPAYNDATRAIQSLERILSDLEPFAESLGEQPSSILFKRAPAADPQPRREQR</sequence>
<dbReference type="EMBL" id="PIPK01000002">
    <property type="protein sequence ID" value="RUO27754.1"/>
    <property type="molecule type" value="Genomic_DNA"/>
</dbReference>
<name>A0A327WZM1_9GAMM</name>
<feature type="domain" description="Mce/MlaD" evidence="9">
    <location>
        <begin position="302"/>
        <end position="397"/>
    </location>
</feature>
<evidence type="ECO:0000256" key="8">
    <source>
        <dbReference type="SAM" id="Phobius"/>
    </source>
</evidence>
<dbReference type="Proteomes" id="UP000249203">
    <property type="component" value="Unassembled WGS sequence"/>
</dbReference>
<feature type="domain" description="Mce/MlaD" evidence="9">
    <location>
        <begin position="165"/>
        <end position="223"/>
    </location>
</feature>
<keyword evidence="3" id="KW-0997">Cell inner membrane</keyword>
<dbReference type="GO" id="GO:0005886">
    <property type="term" value="C:plasma membrane"/>
    <property type="evidence" value="ECO:0007669"/>
    <property type="project" value="UniProtKB-SubCell"/>
</dbReference>
<dbReference type="Proteomes" id="UP000287865">
    <property type="component" value="Unassembled WGS sequence"/>
</dbReference>
<dbReference type="EMBL" id="QLMD01000003">
    <property type="protein sequence ID" value="RAJ99085.1"/>
    <property type="molecule type" value="Genomic_DNA"/>
</dbReference>
<dbReference type="NCBIfam" id="NF008070">
    <property type="entry name" value="PRK10807.1"/>
    <property type="match status" value="1"/>
</dbReference>
<dbReference type="OrthoDB" id="9806984at2"/>
<dbReference type="Pfam" id="PF02470">
    <property type="entry name" value="MlaD"/>
    <property type="match status" value="3"/>
</dbReference>
<evidence type="ECO:0000313" key="13">
    <source>
        <dbReference type="Proteomes" id="UP000287865"/>
    </source>
</evidence>
<accession>A0A327WZM1</accession>
<dbReference type="InterPro" id="IPR051800">
    <property type="entry name" value="PqiA-PqiB_transport"/>
</dbReference>
<keyword evidence="2" id="KW-1003">Cell membrane</keyword>
<evidence type="ECO:0000313" key="10">
    <source>
        <dbReference type="EMBL" id="RAJ99085.1"/>
    </source>
</evidence>
<comment type="caution">
    <text evidence="10">The sequence shown here is derived from an EMBL/GenBank/DDBJ whole genome shotgun (WGS) entry which is preliminary data.</text>
</comment>
<dbReference type="InterPro" id="IPR003399">
    <property type="entry name" value="Mce/MlaD"/>
</dbReference>
<evidence type="ECO:0000313" key="12">
    <source>
        <dbReference type="Proteomes" id="UP000249203"/>
    </source>
</evidence>
<reference evidence="10 12" key="2">
    <citation type="submission" date="2018-06" db="EMBL/GenBank/DDBJ databases">
        <title>Genomic Encyclopedia of Type Strains, Phase III (KMG-III): the genomes of soil and plant-associated and newly described type strains.</title>
        <authorList>
            <person name="Whitman W."/>
        </authorList>
    </citation>
    <scope>NUCLEOTIDE SEQUENCE [LARGE SCALE GENOMIC DNA]</scope>
    <source>
        <strain evidence="10 12">CGMCC 1.15366</strain>
    </source>
</reference>
<feature type="region of interest" description="Disordered" evidence="7">
    <location>
        <begin position="532"/>
        <end position="554"/>
    </location>
</feature>
<dbReference type="PANTHER" id="PTHR30462:SF2">
    <property type="entry name" value="INTERMEMBRANE TRANSPORT PROTEIN PQIB"/>
    <property type="match status" value="1"/>
</dbReference>
<protein>
    <submittedName>
        <fullName evidence="11">Mammalian cell entry protein</fullName>
    </submittedName>
    <submittedName>
        <fullName evidence="10">Paraquat-inducible protein B</fullName>
    </submittedName>
</protein>
<gene>
    <name evidence="10" type="ORF">B0I24_10379</name>
    <name evidence="11" type="ORF">CWE07_03845</name>
</gene>
<keyword evidence="6 8" id="KW-0472">Membrane</keyword>
<evidence type="ECO:0000256" key="7">
    <source>
        <dbReference type="SAM" id="MobiDB-lite"/>
    </source>
</evidence>
<proteinExistence type="predicted"/>
<keyword evidence="13" id="KW-1185">Reference proteome</keyword>
<evidence type="ECO:0000313" key="11">
    <source>
        <dbReference type="EMBL" id="RUO27754.1"/>
    </source>
</evidence>
<evidence type="ECO:0000256" key="5">
    <source>
        <dbReference type="ARBA" id="ARBA00022989"/>
    </source>
</evidence>
<evidence type="ECO:0000256" key="2">
    <source>
        <dbReference type="ARBA" id="ARBA00022475"/>
    </source>
</evidence>
<evidence type="ECO:0000256" key="4">
    <source>
        <dbReference type="ARBA" id="ARBA00022692"/>
    </source>
</evidence>
<reference evidence="11 13" key="1">
    <citation type="journal article" date="2018" name="Front. Microbiol.">
        <title>Genome-Based Analysis Reveals the Taxonomy and Diversity of the Family Idiomarinaceae.</title>
        <authorList>
            <person name="Liu Y."/>
            <person name="Lai Q."/>
            <person name="Shao Z."/>
        </authorList>
    </citation>
    <scope>NUCLEOTIDE SEQUENCE [LARGE SCALE GENOMIC DNA]</scope>
    <source>
        <strain evidence="11 13">CF12-14</strain>
    </source>
</reference>
<evidence type="ECO:0000259" key="9">
    <source>
        <dbReference type="Pfam" id="PF02470"/>
    </source>
</evidence>
<keyword evidence="4 8" id="KW-0812">Transmembrane</keyword>
<dbReference type="PANTHER" id="PTHR30462">
    <property type="entry name" value="INTERMEMBRANE TRANSPORT PROTEIN PQIB-RELATED"/>
    <property type="match status" value="1"/>
</dbReference>
<evidence type="ECO:0000256" key="1">
    <source>
        <dbReference type="ARBA" id="ARBA00004533"/>
    </source>
</evidence>
<organism evidence="10 12">
    <name type="scientific">Aliidiomarina maris</name>
    <dbReference type="NCBI Taxonomy" id="531312"/>
    <lineage>
        <taxon>Bacteria</taxon>
        <taxon>Pseudomonadati</taxon>
        <taxon>Pseudomonadota</taxon>
        <taxon>Gammaproteobacteria</taxon>
        <taxon>Alteromonadales</taxon>
        <taxon>Idiomarinaceae</taxon>
        <taxon>Aliidiomarina</taxon>
    </lineage>
</organism>
<evidence type="ECO:0000256" key="3">
    <source>
        <dbReference type="ARBA" id="ARBA00022519"/>
    </source>
</evidence>
<feature type="domain" description="Mce/MlaD" evidence="9">
    <location>
        <begin position="53"/>
        <end position="141"/>
    </location>
</feature>
<dbReference type="RefSeq" id="WP_111568706.1">
    <property type="nucleotide sequence ID" value="NZ_PIPK01000002.1"/>
</dbReference>
<evidence type="ECO:0000256" key="6">
    <source>
        <dbReference type="ARBA" id="ARBA00023136"/>
    </source>
</evidence>
<comment type="subcellular location">
    <subcellularLocation>
        <location evidence="1">Cell inner membrane</location>
    </subcellularLocation>
</comment>
<dbReference type="AlphaFoldDB" id="A0A327WZM1"/>
<feature type="transmembrane region" description="Helical" evidence="8">
    <location>
        <begin position="24"/>
        <end position="43"/>
    </location>
</feature>